<protein>
    <submittedName>
        <fullName evidence="2">Uncharacterized protein</fullName>
    </submittedName>
</protein>
<name>A0ABN8IL56_9NEOP</name>
<accession>A0ABN8IL56</accession>
<proteinExistence type="predicted"/>
<evidence type="ECO:0000313" key="2">
    <source>
        <dbReference type="EMBL" id="CAH2061182.1"/>
    </source>
</evidence>
<evidence type="ECO:0000256" key="1">
    <source>
        <dbReference type="SAM" id="MobiDB-lite"/>
    </source>
</evidence>
<organism evidence="2 3">
    <name type="scientific">Iphiclides podalirius</name>
    <name type="common">scarce swallowtail</name>
    <dbReference type="NCBI Taxonomy" id="110791"/>
    <lineage>
        <taxon>Eukaryota</taxon>
        <taxon>Metazoa</taxon>
        <taxon>Ecdysozoa</taxon>
        <taxon>Arthropoda</taxon>
        <taxon>Hexapoda</taxon>
        <taxon>Insecta</taxon>
        <taxon>Pterygota</taxon>
        <taxon>Neoptera</taxon>
        <taxon>Endopterygota</taxon>
        <taxon>Lepidoptera</taxon>
        <taxon>Glossata</taxon>
        <taxon>Ditrysia</taxon>
        <taxon>Papilionoidea</taxon>
        <taxon>Papilionidae</taxon>
        <taxon>Papilioninae</taxon>
        <taxon>Iphiclides</taxon>
    </lineage>
</organism>
<sequence length="111" mass="12053">MEPLQADSVAKATAPVECGAPAAAEALPVPQRSPKAPYRCITDWWSRVFALLIPRRRPIDFPPREILSTIMWPVVCPVRASEEAQLQGKVGGISAGEQFEHGSTSELDRGS</sequence>
<evidence type="ECO:0000313" key="3">
    <source>
        <dbReference type="Proteomes" id="UP000837857"/>
    </source>
</evidence>
<dbReference type="EMBL" id="OW152839">
    <property type="protein sequence ID" value="CAH2061182.1"/>
    <property type="molecule type" value="Genomic_DNA"/>
</dbReference>
<feature type="non-terminal residue" evidence="2">
    <location>
        <position position="1"/>
    </location>
</feature>
<dbReference type="Proteomes" id="UP000837857">
    <property type="component" value="Chromosome 27"/>
</dbReference>
<keyword evidence="3" id="KW-1185">Reference proteome</keyword>
<reference evidence="2" key="1">
    <citation type="submission" date="2022-03" db="EMBL/GenBank/DDBJ databases">
        <authorList>
            <person name="Martin H S."/>
        </authorList>
    </citation>
    <scope>NUCLEOTIDE SEQUENCE</scope>
</reference>
<gene>
    <name evidence="2" type="ORF">IPOD504_LOCUS11337</name>
</gene>
<feature type="region of interest" description="Disordered" evidence="1">
    <location>
        <begin position="89"/>
        <end position="111"/>
    </location>
</feature>